<reference evidence="1 2" key="1">
    <citation type="submission" date="2021-04" db="EMBL/GenBank/DDBJ databases">
        <title>The genome sequence of Ideonella sp. 3Y2.</title>
        <authorList>
            <person name="Liu Y."/>
        </authorList>
    </citation>
    <scope>NUCLEOTIDE SEQUENCE [LARGE SCALE GENOMIC DNA]</scope>
    <source>
        <strain evidence="1 2">3Y2</strain>
    </source>
</reference>
<dbReference type="Proteomes" id="UP000676246">
    <property type="component" value="Unassembled WGS sequence"/>
</dbReference>
<dbReference type="AlphaFoldDB" id="A0A941BAF7"/>
<protein>
    <submittedName>
        <fullName evidence="1">Uncharacterized protein</fullName>
    </submittedName>
</protein>
<dbReference type="RefSeq" id="WP_210852009.1">
    <property type="nucleotide sequence ID" value="NZ_JAGQDD010000002.1"/>
</dbReference>
<keyword evidence="2" id="KW-1185">Reference proteome</keyword>
<comment type="caution">
    <text evidence="1">The sequence shown here is derived from an EMBL/GenBank/DDBJ whole genome shotgun (WGS) entry which is preliminary data.</text>
</comment>
<name>A0A941BAF7_9BURK</name>
<organism evidence="1 2">
    <name type="scientific">Ideonella alba</name>
    <dbReference type="NCBI Taxonomy" id="2824118"/>
    <lineage>
        <taxon>Bacteria</taxon>
        <taxon>Pseudomonadati</taxon>
        <taxon>Pseudomonadota</taxon>
        <taxon>Betaproteobacteria</taxon>
        <taxon>Burkholderiales</taxon>
        <taxon>Sphaerotilaceae</taxon>
        <taxon>Ideonella</taxon>
    </lineage>
</organism>
<evidence type="ECO:0000313" key="1">
    <source>
        <dbReference type="EMBL" id="MBQ0929760.1"/>
    </source>
</evidence>
<proteinExistence type="predicted"/>
<gene>
    <name evidence="1" type="ORF">KAK03_04610</name>
</gene>
<evidence type="ECO:0000313" key="2">
    <source>
        <dbReference type="Proteomes" id="UP000676246"/>
    </source>
</evidence>
<sequence>MGTQPPRPQARDTEPILADDEVPLDAATLNAFLQDMGTDMVLVGGQALAFWMDRYGVAPNAAAISNDGDALGSLERAQHIATSLRASLLTPDSDALTSLVAQIRIRTGSAGKVRNIDILHLLFTVSGLRQSREFTQAVWRDSVEIEWTPGHRIRVMHPLHVLDSRVQNAVGLLESKGPHVVTQAIWAVDVAREAIRRVLRQPSENERLGSMIHQVHRLALSRGGRQILSQHGIEVLDAVPTDEIRAAAPAHEPQLRAIEKAIAARRAATA</sequence>
<accession>A0A941BAF7</accession>
<dbReference type="EMBL" id="JAGQDD010000002">
    <property type="protein sequence ID" value="MBQ0929760.1"/>
    <property type="molecule type" value="Genomic_DNA"/>
</dbReference>